<proteinExistence type="predicted"/>
<dbReference type="AlphaFoldDB" id="A0A930VFP9"/>
<comment type="caution">
    <text evidence="1">The sequence shown here is derived from an EMBL/GenBank/DDBJ whole genome shotgun (WGS) entry which is preliminary data.</text>
</comment>
<protein>
    <submittedName>
        <fullName evidence="1">Uncharacterized protein</fullName>
    </submittedName>
</protein>
<gene>
    <name evidence="1" type="ORF">ISU10_02600</name>
</gene>
<sequence length="165" mass="16788">MVAAAGGEDVEANQVGNTNIEFVAATGIVLASLELPHAGKWLVSASVPVTCTWDNTSSGGDPDPANASGPDQPWFYGQARILNGDTVLEAKTGTCAAEARQNVVESNIVGAIEIQMTHLVTVDGPTTLLLRGSSAESNVLGVQVVASSRVVAMASGSKLAAVTVQ</sequence>
<organism evidence="1 2">
    <name type="scientific">Nocardioides agariphilus</name>
    <dbReference type="NCBI Taxonomy" id="433664"/>
    <lineage>
        <taxon>Bacteria</taxon>
        <taxon>Bacillati</taxon>
        <taxon>Actinomycetota</taxon>
        <taxon>Actinomycetes</taxon>
        <taxon>Propionibacteriales</taxon>
        <taxon>Nocardioidaceae</taxon>
        <taxon>Nocardioides</taxon>
    </lineage>
</organism>
<reference evidence="1" key="1">
    <citation type="submission" date="2020-11" db="EMBL/GenBank/DDBJ databases">
        <title>Nocardioides cynanchi sp. nov., isolated from soil of rhizosphere of Cynanchum wilfordii.</title>
        <authorList>
            <person name="Lee J.-S."/>
            <person name="Suh M.K."/>
            <person name="Kim J.-S."/>
        </authorList>
    </citation>
    <scope>NUCLEOTIDE SEQUENCE</scope>
    <source>
        <strain evidence="1">KCTC 19276</strain>
    </source>
</reference>
<dbReference type="EMBL" id="JADKPO010000002">
    <property type="protein sequence ID" value="MBF4766654.1"/>
    <property type="molecule type" value="Genomic_DNA"/>
</dbReference>
<dbReference type="Proteomes" id="UP000660668">
    <property type="component" value="Unassembled WGS sequence"/>
</dbReference>
<evidence type="ECO:0000313" key="1">
    <source>
        <dbReference type="EMBL" id="MBF4766654.1"/>
    </source>
</evidence>
<dbReference type="RefSeq" id="WP_194694807.1">
    <property type="nucleotide sequence ID" value="NZ_JADKPO010000002.1"/>
</dbReference>
<keyword evidence="2" id="KW-1185">Reference proteome</keyword>
<accession>A0A930VFP9</accession>
<evidence type="ECO:0000313" key="2">
    <source>
        <dbReference type="Proteomes" id="UP000660668"/>
    </source>
</evidence>
<name>A0A930VFP9_9ACTN</name>